<dbReference type="GO" id="GO:0004407">
    <property type="term" value="F:histone deacetylase activity"/>
    <property type="evidence" value="ECO:0007669"/>
    <property type="project" value="TreeGrafter"/>
</dbReference>
<dbReference type="InterPro" id="IPR037138">
    <property type="entry name" value="His_deacetylse_dom_sf"/>
</dbReference>
<dbReference type="PANTHER" id="PTHR10625">
    <property type="entry name" value="HISTONE DEACETYLASE HDAC1-RELATED"/>
    <property type="match status" value="1"/>
</dbReference>
<dbReference type="InterPro" id="IPR000286">
    <property type="entry name" value="HDACs"/>
</dbReference>
<dbReference type="Proteomes" id="UP000242205">
    <property type="component" value="Chromosome"/>
</dbReference>
<dbReference type="Gene3D" id="3.40.800.20">
    <property type="entry name" value="Histone deacetylase domain"/>
    <property type="match status" value="1"/>
</dbReference>
<dbReference type="GO" id="GO:0040029">
    <property type="term" value="P:epigenetic regulation of gene expression"/>
    <property type="evidence" value="ECO:0007669"/>
    <property type="project" value="TreeGrafter"/>
</dbReference>
<dbReference type="Pfam" id="PF00850">
    <property type="entry name" value="Hist_deacetyl"/>
    <property type="match status" value="1"/>
</dbReference>
<dbReference type="AlphaFoldDB" id="A0A2I6S2I6"/>
<proteinExistence type="inferred from homology"/>
<evidence type="ECO:0000313" key="3">
    <source>
        <dbReference type="EMBL" id="AUN93479.1"/>
    </source>
</evidence>
<dbReference type="InterPro" id="IPR023696">
    <property type="entry name" value="Ureohydrolase_dom_sf"/>
</dbReference>
<evidence type="ECO:0000313" key="4">
    <source>
        <dbReference type="Proteomes" id="UP000242205"/>
    </source>
</evidence>
<dbReference type="PRINTS" id="PR01270">
    <property type="entry name" value="HDASUPER"/>
</dbReference>
<accession>A0A2I6S2I6</accession>
<dbReference type="RefSeq" id="WP_102245553.1">
    <property type="nucleotide sequence ID" value="NZ_CP025682.1"/>
</dbReference>
<protein>
    <submittedName>
        <fullName evidence="3">Acetoin utilization protein</fullName>
    </submittedName>
</protein>
<dbReference type="InterPro" id="IPR023801">
    <property type="entry name" value="His_deacetylse_dom"/>
</dbReference>
<dbReference type="KEGG" id="atw:C0099_00135"/>
<reference evidence="3 4" key="1">
    <citation type="submission" date="2018-01" db="EMBL/GenBank/DDBJ databases">
        <authorList>
            <person name="Fu G.-Y."/>
        </authorList>
    </citation>
    <scope>NUCLEOTIDE SEQUENCE [LARGE SCALE GENOMIC DNA]</scope>
    <source>
        <strain evidence="3 4">SY39</strain>
    </source>
</reference>
<comment type="similarity">
    <text evidence="1">Belongs to the histone deacetylase family.</text>
</comment>
<dbReference type="SUPFAM" id="SSF52768">
    <property type="entry name" value="Arginase/deacetylase"/>
    <property type="match status" value="1"/>
</dbReference>
<dbReference type="PANTHER" id="PTHR10625:SF10">
    <property type="entry name" value="HISTONE DEACETYLASE HDAC1"/>
    <property type="match status" value="1"/>
</dbReference>
<dbReference type="EMBL" id="CP025682">
    <property type="protein sequence ID" value="AUN93479.1"/>
    <property type="molecule type" value="Genomic_DNA"/>
</dbReference>
<feature type="domain" description="Histone deacetylase" evidence="2">
    <location>
        <begin position="20"/>
        <end position="307"/>
    </location>
</feature>
<sequence length="309" mass="33446">MTTLIYSHPACFEHRPGPGHPESPERLKAVLSALQKPDFADLKWREAPLGTREQVLLVHTEDYVSDVEEVSPRHGTMPLDGGDTVMSPGSMEAVLRCVGAACAGVDAVMNGEVDNVFCATRPCGHHATPSRAMGFCIYNQAAIAAVHAKEHHMLERVAVIDFDVHHGNGTQDAFFDDPALFYGSTHQSPLYPGTGSRAETGVANNIVNVPLPPGCDSKVFRSQVESELLPKLRAFNPEIIIISAGFDAHTLDPLAGLNFKDEDYRWITEQLKEIAEECCGGRIVSILEGGYSLDGLASSTEVHVKALMS</sequence>
<evidence type="ECO:0000259" key="2">
    <source>
        <dbReference type="Pfam" id="PF00850"/>
    </source>
</evidence>
<dbReference type="OrthoDB" id="9808367at2"/>
<evidence type="ECO:0000256" key="1">
    <source>
        <dbReference type="ARBA" id="ARBA00005947"/>
    </source>
</evidence>
<gene>
    <name evidence="3" type="ORF">C0099_00135</name>
</gene>
<keyword evidence="4" id="KW-1185">Reference proteome</keyword>
<organism evidence="3 4">
    <name type="scientific">Pseudazoarcus pumilus</name>
    <dbReference type="NCBI Taxonomy" id="2067960"/>
    <lineage>
        <taxon>Bacteria</taxon>
        <taxon>Pseudomonadati</taxon>
        <taxon>Pseudomonadota</taxon>
        <taxon>Betaproteobacteria</taxon>
        <taxon>Rhodocyclales</taxon>
        <taxon>Zoogloeaceae</taxon>
        <taxon>Pseudazoarcus</taxon>
    </lineage>
</organism>
<dbReference type="CDD" id="cd11599">
    <property type="entry name" value="HDAC_classII_2"/>
    <property type="match status" value="1"/>
</dbReference>
<name>A0A2I6S2I6_9RHOO</name>